<evidence type="ECO:0000256" key="5">
    <source>
        <dbReference type="ARBA" id="ARBA00022989"/>
    </source>
</evidence>
<feature type="transmembrane region" description="Helical" evidence="7">
    <location>
        <begin position="186"/>
        <end position="206"/>
    </location>
</feature>
<feature type="transmembrane region" description="Helical" evidence="7">
    <location>
        <begin position="144"/>
        <end position="166"/>
    </location>
</feature>
<reference evidence="9 10" key="1">
    <citation type="submission" date="2021-02" db="EMBL/GenBank/DDBJ databases">
        <title>Characterization of Marinitoga sp. nov. str. BP5-C20A.</title>
        <authorList>
            <person name="Erauso G."/>
            <person name="Postec A."/>
        </authorList>
    </citation>
    <scope>NUCLEOTIDE SEQUENCE [LARGE SCALE GENOMIC DNA]</scope>
    <source>
        <strain evidence="9 10">BP5-C20A</strain>
    </source>
</reference>
<dbReference type="PANTHER" id="PTHR30450:SF1">
    <property type="entry name" value="D-METHIONINE TRANSPORT SYSTEM PERMEASE PROTEIN METI-RELATED"/>
    <property type="match status" value="1"/>
</dbReference>
<dbReference type="CDD" id="cd06261">
    <property type="entry name" value="TM_PBP2"/>
    <property type="match status" value="1"/>
</dbReference>
<keyword evidence="6 7" id="KW-0472">Membrane</keyword>
<dbReference type="Pfam" id="PF00528">
    <property type="entry name" value="BPD_transp_1"/>
    <property type="match status" value="1"/>
</dbReference>
<dbReference type="PROSITE" id="PS50928">
    <property type="entry name" value="ABC_TM1"/>
    <property type="match status" value="1"/>
</dbReference>
<keyword evidence="10" id="KW-1185">Reference proteome</keyword>
<dbReference type="EMBL" id="CP069362">
    <property type="protein sequence ID" value="WGS65596.1"/>
    <property type="molecule type" value="Genomic_DNA"/>
</dbReference>
<evidence type="ECO:0000256" key="7">
    <source>
        <dbReference type="RuleBase" id="RU363032"/>
    </source>
</evidence>
<dbReference type="InterPro" id="IPR051322">
    <property type="entry name" value="AA_ABC_Transporter_Permease"/>
</dbReference>
<dbReference type="PANTHER" id="PTHR30450">
    <property type="entry name" value="ABC TRANSPORTER PERMEASE"/>
    <property type="match status" value="1"/>
</dbReference>
<feature type="domain" description="ABC transmembrane type-1" evidence="8">
    <location>
        <begin position="11"/>
        <end position="205"/>
    </location>
</feature>
<evidence type="ECO:0000256" key="3">
    <source>
        <dbReference type="ARBA" id="ARBA00022475"/>
    </source>
</evidence>
<proteinExistence type="inferred from homology"/>
<sequence length="216" mass="23999">MNILNELIKATLETVYMTFFSGFLSVIFGIPLGIILYLTSISQLKISKVIYRIFDVIINIFRSIPFIILIVLIIPLTKLIVGTIIGPKSAIVSLTIAAIPFMARLSESTFNSLPKEMIDTAHTLGMNNFEFIVKILIPETLPKIVANITLLLINLITYTAIAGAVGAGGLGAMAINYGYQRFRFDILMYDLIILILITQIIQFVGMKIEKIIDINQ</sequence>
<comment type="subcellular location">
    <subcellularLocation>
        <location evidence="1 7">Cell membrane</location>
        <topology evidence="1 7">Multi-pass membrane protein</topology>
    </subcellularLocation>
</comment>
<gene>
    <name evidence="9" type="ORF">JRV97_03315</name>
</gene>
<feature type="transmembrane region" description="Helical" evidence="7">
    <location>
        <begin position="15"/>
        <end position="38"/>
    </location>
</feature>
<feature type="transmembrane region" description="Helical" evidence="7">
    <location>
        <begin position="50"/>
        <end position="74"/>
    </location>
</feature>
<dbReference type="Gene3D" id="1.10.3720.10">
    <property type="entry name" value="MetI-like"/>
    <property type="match status" value="1"/>
</dbReference>
<evidence type="ECO:0000313" key="10">
    <source>
        <dbReference type="Proteomes" id="UP001232493"/>
    </source>
</evidence>
<dbReference type="RefSeq" id="WP_281000178.1">
    <property type="nucleotide sequence ID" value="NZ_CP069362.1"/>
</dbReference>
<keyword evidence="3" id="KW-1003">Cell membrane</keyword>
<evidence type="ECO:0000256" key="2">
    <source>
        <dbReference type="ARBA" id="ARBA00022448"/>
    </source>
</evidence>
<name>A0ABY8PSI5_9BACT</name>
<evidence type="ECO:0000259" key="8">
    <source>
        <dbReference type="PROSITE" id="PS50928"/>
    </source>
</evidence>
<dbReference type="Proteomes" id="UP001232493">
    <property type="component" value="Chromosome"/>
</dbReference>
<accession>A0ABY8PSI5</accession>
<evidence type="ECO:0000256" key="4">
    <source>
        <dbReference type="ARBA" id="ARBA00022692"/>
    </source>
</evidence>
<keyword evidence="5 7" id="KW-1133">Transmembrane helix</keyword>
<comment type="similarity">
    <text evidence="7">Belongs to the binding-protein-dependent transport system permease family.</text>
</comment>
<dbReference type="SUPFAM" id="SSF161098">
    <property type="entry name" value="MetI-like"/>
    <property type="match status" value="1"/>
</dbReference>
<dbReference type="InterPro" id="IPR035906">
    <property type="entry name" value="MetI-like_sf"/>
</dbReference>
<feature type="transmembrane region" description="Helical" evidence="7">
    <location>
        <begin position="80"/>
        <end position="103"/>
    </location>
</feature>
<keyword evidence="4 7" id="KW-0812">Transmembrane</keyword>
<keyword evidence="2 7" id="KW-0813">Transport</keyword>
<evidence type="ECO:0000256" key="6">
    <source>
        <dbReference type="ARBA" id="ARBA00023136"/>
    </source>
</evidence>
<organism evidence="9 10">
    <name type="scientific">Marinitoga aeolica</name>
    <dbReference type="NCBI Taxonomy" id="2809031"/>
    <lineage>
        <taxon>Bacteria</taxon>
        <taxon>Thermotogati</taxon>
        <taxon>Thermotogota</taxon>
        <taxon>Thermotogae</taxon>
        <taxon>Petrotogales</taxon>
        <taxon>Petrotogaceae</taxon>
        <taxon>Marinitoga</taxon>
    </lineage>
</organism>
<dbReference type="InterPro" id="IPR000515">
    <property type="entry name" value="MetI-like"/>
</dbReference>
<protein>
    <submittedName>
        <fullName evidence="9">ABC transporter permease subunit</fullName>
    </submittedName>
</protein>
<evidence type="ECO:0000256" key="1">
    <source>
        <dbReference type="ARBA" id="ARBA00004651"/>
    </source>
</evidence>
<evidence type="ECO:0000313" key="9">
    <source>
        <dbReference type="EMBL" id="WGS65596.1"/>
    </source>
</evidence>